<evidence type="ECO:0000256" key="4">
    <source>
        <dbReference type="ARBA" id="ARBA00023136"/>
    </source>
</evidence>
<evidence type="ECO:0000256" key="1">
    <source>
        <dbReference type="ARBA" id="ARBA00004141"/>
    </source>
</evidence>
<dbReference type="PANTHER" id="PTHR22911">
    <property type="entry name" value="ACYL-MALONYL CONDENSING ENZYME-RELATED"/>
    <property type="match status" value="1"/>
</dbReference>
<feature type="transmembrane region" description="Helical" evidence="5">
    <location>
        <begin position="12"/>
        <end position="32"/>
    </location>
</feature>
<feature type="domain" description="EamA" evidence="6">
    <location>
        <begin position="16"/>
        <end position="144"/>
    </location>
</feature>
<dbReference type="InterPro" id="IPR000620">
    <property type="entry name" value="EamA_dom"/>
</dbReference>
<evidence type="ECO:0000313" key="8">
    <source>
        <dbReference type="Proteomes" id="UP001231616"/>
    </source>
</evidence>
<evidence type="ECO:0000256" key="5">
    <source>
        <dbReference type="SAM" id="Phobius"/>
    </source>
</evidence>
<proteinExistence type="predicted"/>
<feature type="transmembrane region" description="Helical" evidence="5">
    <location>
        <begin position="214"/>
        <end position="233"/>
    </location>
</feature>
<dbReference type="RefSeq" id="WP_305891998.1">
    <property type="nucleotide sequence ID" value="NZ_JAUZVZ010000001.1"/>
</dbReference>
<protein>
    <submittedName>
        <fullName evidence="7">DMT family transporter</fullName>
    </submittedName>
</protein>
<feature type="transmembrane region" description="Helical" evidence="5">
    <location>
        <begin position="184"/>
        <end position="202"/>
    </location>
</feature>
<keyword evidence="8" id="KW-1185">Reference proteome</keyword>
<dbReference type="Pfam" id="PF00892">
    <property type="entry name" value="EamA"/>
    <property type="match status" value="2"/>
</dbReference>
<accession>A0ABT9GUN1</accession>
<organism evidence="7 8">
    <name type="scientific">Alkalimonas collagenimarina</name>
    <dbReference type="NCBI Taxonomy" id="400390"/>
    <lineage>
        <taxon>Bacteria</taxon>
        <taxon>Pseudomonadati</taxon>
        <taxon>Pseudomonadota</taxon>
        <taxon>Gammaproteobacteria</taxon>
        <taxon>Alkalimonas</taxon>
    </lineage>
</organism>
<evidence type="ECO:0000256" key="2">
    <source>
        <dbReference type="ARBA" id="ARBA00022692"/>
    </source>
</evidence>
<evidence type="ECO:0000313" key="7">
    <source>
        <dbReference type="EMBL" id="MDP4534731.1"/>
    </source>
</evidence>
<feature type="transmembrane region" description="Helical" evidence="5">
    <location>
        <begin position="44"/>
        <end position="65"/>
    </location>
</feature>
<reference evidence="7 8" key="1">
    <citation type="submission" date="2023-08" db="EMBL/GenBank/DDBJ databases">
        <authorList>
            <person name="Joshi A."/>
            <person name="Thite S."/>
        </authorList>
    </citation>
    <scope>NUCLEOTIDE SEQUENCE [LARGE SCALE GENOMIC DNA]</scope>
    <source>
        <strain evidence="7 8">AC40</strain>
    </source>
</reference>
<dbReference type="Proteomes" id="UP001231616">
    <property type="component" value="Unassembled WGS sequence"/>
</dbReference>
<dbReference type="PANTHER" id="PTHR22911:SF6">
    <property type="entry name" value="SOLUTE CARRIER FAMILY 35 MEMBER G1"/>
    <property type="match status" value="1"/>
</dbReference>
<dbReference type="InterPro" id="IPR037185">
    <property type="entry name" value="EmrE-like"/>
</dbReference>
<keyword evidence="4 5" id="KW-0472">Membrane</keyword>
<evidence type="ECO:0000256" key="3">
    <source>
        <dbReference type="ARBA" id="ARBA00022989"/>
    </source>
</evidence>
<comment type="subcellular location">
    <subcellularLocation>
        <location evidence="1">Membrane</location>
        <topology evidence="1">Multi-pass membrane protein</topology>
    </subcellularLocation>
</comment>
<feature type="transmembrane region" description="Helical" evidence="5">
    <location>
        <begin position="128"/>
        <end position="148"/>
    </location>
</feature>
<dbReference type="SUPFAM" id="SSF103481">
    <property type="entry name" value="Multidrug resistance efflux transporter EmrE"/>
    <property type="match status" value="2"/>
</dbReference>
<gene>
    <name evidence="7" type="ORF">Q3O60_00795</name>
</gene>
<feature type="transmembrane region" description="Helical" evidence="5">
    <location>
        <begin position="240"/>
        <end position="260"/>
    </location>
</feature>
<sequence length="296" mass="32363">MSAAISTHHSTLFSAAWMGGTMLSFVTMAVAVRELSADLGTFQILAIRSFIGLLCISAILSRMGWQQLSLRNIKLHLIRNLAHFCGQFGWFYAIAFIPLAAVFALEFTVPIWTAMFAAVLLAERITRVRGLAIVLGIAGVLVILQPGFEMMHPAALVMLGGAIAFGLSHTLTKKLTGSDSSLSILFYMMLIQLPLGLLPAVFDWVTPTAAHWPWLLLVGLTGLSAHYCMVRALSLADATLVIPMEFLRLPLIALVGYALYGEHIDGFLALGAALILTGNVINLMWERKKTRKRRLI</sequence>
<dbReference type="EMBL" id="JAUZVZ010000001">
    <property type="protein sequence ID" value="MDP4534731.1"/>
    <property type="molecule type" value="Genomic_DNA"/>
</dbReference>
<keyword evidence="2 5" id="KW-0812">Transmembrane</keyword>
<feature type="transmembrane region" description="Helical" evidence="5">
    <location>
        <begin position="266"/>
        <end position="285"/>
    </location>
</feature>
<comment type="caution">
    <text evidence="7">The sequence shown here is derived from an EMBL/GenBank/DDBJ whole genome shotgun (WGS) entry which is preliminary data.</text>
</comment>
<name>A0ABT9GUN1_9GAMM</name>
<feature type="transmembrane region" description="Helical" evidence="5">
    <location>
        <begin position="154"/>
        <end position="172"/>
    </location>
</feature>
<feature type="domain" description="EamA" evidence="6">
    <location>
        <begin position="154"/>
        <end position="282"/>
    </location>
</feature>
<keyword evidence="3 5" id="KW-1133">Transmembrane helix</keyword>
<evidence type="ECO:0000259" key="6">
    <source>
        <dbReference type="Pfam" id="PF00892"/>
    </source>
</evidence>